<evidence type="ECO:0000313" key="1">
    <source>
        <dbReference type="EMBL" id="SEM44511.1"/>
    </source>
</evidence>
<dbReference type="InterPro" id="IPR029058">
    <property type="entry name" value="AB_hydrolase_fold"/>
</dbReference>
<dbReference type="PROSITE" id="PS51257">
    <property type="entry name" value="PROKAR_LIPOPROTEIN"/>
    <property type="match status" value="1"/>
</dbReference>
<dbReference type="Gene3D" id="3.40.50.1820">
    <property type="entry name" value="alpha/beta hydrolase"/>
    <property type="match status" value="1"/>
</dbReference>
<keyword evidence="2" id="KW-1185">Reference proteome</keyword>
<organism evidence="1 2">
    <name type="scientific">Gemmobacter aquatilis</name>
    <dbReference type="NCBI Taxonomy" id="933059"/>
    <lineage>
        <taxon>Bacteria</taxon>
        <taxon>Pseudomonadati</taxon>
        <taxon>Pseudomonadota</taxon>
        <taxon>Alphaproteobacteria</taxon>
        <taxon>Rhodobacterales</taxon>
        <taxon>Paracoccaceae</taxon>
        <taxon>Gemmobacter</taxon>
    </lineage>
</organism>
<dbReference type="PIRSF" id="PIRSF033909">
    <property type="entry name" value="UCP033909"/>
    <property type="match status" value="1"/>
</dbReference>
<dbReference type="PANTHER" id="PTHR36513">
    <property type="entry name" value="ABC TRANSMEMBRANE TYPE-1 DOMAIN-CONTAINING PROTEIN"/>
    <property type="match status" value="1"/>
</dbReference>
<dbReference type="InterPro" id="IPR010297">
    <property type="entry name" value="DUF900_hydrolase"/>
</dbReference>
<dbReference type="SUPFAM" id="SSF53474">
    <property type="entry name" value="alpha/beta-Hydrolases"/>
    <property type="match status" value="1"/>
</dbReference>
<dbReference type="STRING" id="933059.SAMN04488103_101175"/>
<sequence>MRALKRTVFGGAARQMLLGCSVILFAGCSGRGQIGLMPPDAQTTGPVSQVIVATTRKPAPAPDFFSTQRSYGVNYASFDVAIPPDRAPGEVKFPKDTPDPSTDFLVTSHKALAGEKAFIQAVNAASRQDPAHTGLGTVFVHGYNTNFAEGLYREVQLSYDLRTPGMDVLFSWPSEAKLTAYLTDRESALFSRDAMADTIAAMSKSNLKGFNVVGHSMGTFLVMEALRTMALSHQTAALSKVNAVLLISADIEIDVFLKQAPPVLAAGIPIYLIVSSDDKALAFSARLRGQKDRLGSIRSVDELGGLDVTVVDLSAVESEDMAGHLKVGTSPELIQMIQALRAQGLSILNNGEQPGLIGASVGLIRIGTDELIGPLASQ</sequence>
<dbReference type="EMBL" id="FOCE01000001">
    <property type="protein sequence ID" value="SEM44511.1"/>
    <property type="molecule type" value="Genomic_DNA"/>
</dbReference>
<dbReference type="InterPro" id="IPR014586">
    <property type="entry name" value="UCP033909"/>
</dbReference>
<dbReference type="Proteomes" id="UP000198761">
    <property type="component" value="Unassembled WGS sequence"/>
</dbReference>
<dbReference type="Pfam" id="PF05990">
    <property type="entry name" value="DUF900"/>
    <property type="match status" value="1"/>
</dbReference>
<dbReference type="AlphaFoldDB" id="A0A1H7YF32"/>
<dbReference type="RefSeq" id="WP_091295400.1">
    <property type="nucleotide sequence ID" value="NZ_FOCE01000001.1"/>
</dbReference>
<gene>
    <name evidence="1" type="ORF">SAMN04488103_101175</name>
</gene>
<evidence type="ECO:0000313" key="2">
    <source>
        <dbReference type="Proteomes" id="UP000198761"/>
    </source>
</evidence>
<dbReference type="OrthoDB" id="9797755at2"/>
<name>A0A1H7YF32_9RHOB</name>
<protein>
    <submittedName>
        <fullName evidence="1">Esterase/lipase superfamily enzyme</fullName>
    </submittedName>
</protein>
<reference evidence="1 2" key="1">
    <citation type="submission" date="2016-10" db="EMBL/GenBank/DDBJ databases">
        <authorList>
            <person name="de Groot N.N."/>
        </authorList>
    </citation>
    <scope>NUCLEOTIDE SEQUENCE [LARGE SCALE GENOMIC DNA]</scope>
    <source>
        <strain evidence="1 2">DSM 3857</strain>
    </source>
</reference>
<dbReference type="PANTHER" id="PTHR36513:SF1">
    <property type="entry name" value="TRANSMEMBRANE PROTEIN"/>
    <property type="match status" value="1"/>
</dbReference>
<proteinExistence type="predicted"/>
<accession>A0A1H7YF32</accession>